<keyword evidence="1" id="KW-1133">Transmembrane helix</keyword>
<keyword evidence="1" id="KW-0472">Membrane</keyword>
<proteinExistence type="predicted"/>
<organism evidence="2 3">
    <name type="scientific">Heterorhabditis bacteriophora</name>
    <name type="common">Entomopathogenic nematode worm</name>
    <dbReference type="NCBI Taxonomy" id="37862"/>
    <lineage>
        <taxon>Eukaryota</taxon>
        <taxon>Metazoa</taxon>
        <taxon>Ecdysozoa</taxon>
        <taxon>Nematoda</taxon>
        <taxon>Chromadorea</taxon>
        <taxon>Rhabditida</taxon>
        <taxon>Rhabditina</taxon>
        <taxon>Rhabditomorpha</taxon>
        <taxon>Strongyloidea</taxon>
        <taxon>Heterorhabditidae</taxon>
        <taxon>Heterorhabditis</taxon>
    </lineage>
</organism>
<keyword evidence="2" id="KW-1185">Reference proteome</keyword>
<keyword evidence="1" id="KW-0812">Transmembrane</keyword>
<protein>
    <submittedName>
        <fullName evidence="3">Uncharacterized protein</fullName>
    </submittedName>
</protein>
<dbReference type="AlphaFoldDB" id="A0A1I7X971"/>
<dbReference type="WBParaSite" id="Hba_13937">
    <property type="protein sequence ID" value="Hba_13937"/>
    <property type="gene ID" value="Hba_13937"/>
</dbReference>
<dbReference type="Proteomes" id="UP000095283">
    <property type="component" value="Unplaced"/>
</dbReference>
<evidence type="ECO:0000256" key="1">
    <source>
        <dbReference type="SAM" id="Phobius"/>
    </source>
</evidence>
<sequence length="47" mass="5634">MCVRNISCNTLYCGIFQAPNETNYIIYIYIYIYILGLHIIYIYISFL</sequence>
<name>A0A1I7X971_HETBA</name>
<reference evidence="3" key="1">
    <citation type="submission" date="2016-11" db="UniProtKB">
        <authorList>
            <consortium name="WormBaseParasite"/>
        </authorList>
    </citation>
    <scope>IDENTIFICATION</scope>
</reference>
<evidence type="ECO:0000313" key="3">
    <source>
        <dbReference type="WBParaSite" id="Hba_13937"/>
    </source>
</evidence>
<feature type="transmembrane region" description="Helical" evidence="1">
    <location>
        <begin position="24"/>
        <end position="44"/>
    </location>
</feature>
<evidence type="ECO:0000313" key="2">
    <source>
        <dbReference type="Proteomes" id="UP000095283"/>
    </source>
</evidence>
<accession>A0A1I7X971</accession>